<comment type="similarity">
    <text evidence="1">Belongs to the LytR/CpsA/Psr (LCP) family.</text>
</comment>
<keyword evidence="3" id="KW-0812">Transmembrane</keyword>
<dbReference type="InterPro" id="IPR050922">
    <property type="entry name" value="LytR/CpsA/Psr_CW_biosynth"/>
</dbReference>
<feature type="domain" description="Cell envelope-related transcriptional attenuator" evidence="4">
    <location>
        <begin position="169"/>
        <end position="306"/>
    </location>
</feature>
<keyword evidence="3" id="KW-0472">Membrane</keyword>
<dbReference type="PANTHER" id="PTHR33392:SF6">
    <property type="entry name" value="POLYISOPRENYL-TEICHOIC ACID--PEPTIDOGLYCAN TEICHOIC ACID TRANSFERASE TAGU"/>
    <property type="match status" value="1"/>
</dbReference>
<name>A0A369MBK5_EGGLN</name>
<dbReference type="InterPro" id="IPR027381">
    <property type="entry name" value="LytR/CpsA/Psr_C"/>
</dbReference>
<dbReference type="RefSeq" id="WP_114534344.1">
    <property type="nucleotide sequence ID" value="NZ_JADNER010000015.1"/>
</dbReference>
<dbReference type="Gene3D" id="3.30.70.2390">
    <property type="match status" value="1"/>
</dbReference>
<reference evidence="6 7" key="1">
    <citation type="journal article" date="2018" name="Elife">
        <title>Discovery and characterization of a prevalent human gut bacterial enzyme sufficient for the inactivation of a family of plant toxins.</title>
        <authorList>
            <person name="Koppel N."/>
            <person name="Bisanz J.E."/>
            <person name="Pandelia M.E."/>
            <person name="Turnbaugh P.J."/>
            <person name="Balskus E.P."/>
        </authorList>
    </citation>
    <scope>NUCLEOTIDE SEQUENCE [LARGE SCALE GENOMIC DNA]</scope>
    <source>
        <strain evidence="6 7">W1 BHI 6</strain>
    </source>
</reference>
<evidence type="ECO:0000256" key="1">
    <source>
        <dbReference type="ARBA" id="ARBA00006068"/>
    </source>
</evidence>
<dbReference type="NCBIfam" id="TIGR00350">
    <property type="entry name" value="lytR_cpsA_psr"/>
    <property type="match status" value="1"/>
</dbReference>
<evidence type="ECO:0000313" key="7">
    <source>
        <dbReference type="Proteomes" id="UP000253970"/>
    </source>
</evidence>
<proteinExistence type="inferred from homology"/>
<evidence type="ECO:0000259" key="4">
    <source>
        <dbReference type="Pfam" id="PF03816"/>
    </source>
</evidence>
<dbReference type="InterPro" id="IPR004474">
    <property type="entry name" value="LytR_CpsA_psr"/>
</dbReference>
<dbReference type="Pfam" id="PF03816">
    <property type="entry name" value="LytR_cpsA_psr"/>
    <property type="match status" value="1"/>
</dbReference>
<protein>
    <submittedName>
        <fullName evidence="6">LytR family transcriptional regulator</fullName>
    </submittedName>
</protein>
<dbReference type="Proteomes" id="UP000253970">
    <property type="component" value="Unassembled WGS sequence"/>
</dbReference>
<gene>
    <name evidence="6" type="ORF">C1875_10675</name>
</gene>
<feature type="transmembrane region" description="Helical" evidence="3">
    <location>
        <begin position="97"/>
        <end position="120"/>
    </location>
</feature>
<keyword evidence="3" id="KW-1133">Transmembrane helix</keyword>
<comment type="caution">
    <text evidence="6">The sequence shown here is derived from an EMBL/GenBank/DDBJ whole genome shotgun (WGS) entry which is preliminary data.</text>
</comment>
<feature type="domain" description="LytR/CpsA/Psr regulator C-terminal" evidence="5">
    <location>
        <begin position="405"/>
        <end position="493"/>
    </location>
</feature>
<dbReference type="Gene3D" id="3.40.630.190">
    <property type="entry name" value="LCP protein"/>
    <property type="match status" value="1"/>
</dbReference>
<dbReference type="AlphaFoldDB" id="A0A369MBK5"/>
<feature type="region of interest" description="Disordered" evidence="2">
    <location>
        <begin position="1"/>
        <end position="47"/>
    </location>
</feature>
<evidence type="ECO:0000256" key="2">
    <source>
        <dbReference type="SAM" id="MobiDB-lite"/>
    </source>
</evidence>
<organism evidence="6 7">
    <name type="scientific">Eggerthella lenta</name>
    <name type="common">Eubacterium lentum</name>
    <dbReference type="NCBI Taxonomy" id="84112"/>
    <lineage>
        <taxon>Bacteria</taxon>
        <taxon>Bacillati</taxon>
        <taxon>Actinomycetota</taxon>
        <taxon>Coriobacteriia</taxon>
        <taxon>Eggerthellales</taxon>
        <taxon>Eggerthellaceae</taxon>
        <taxon>Eggerthella</taxon>
    </lineage>
</organism>
<accession>A0A369MBK5</accession>
<sequence>MVNKRKQGLTQARAKLTSHRMRSATVGTHVPRRSSRHMNGEAVGFSSPRKRKRAARGIVETILPVTSSGESSSQYARRVSRREFAQDIQRKARIRRIVAIAVCLLVAVAVAAAVGVATFFGSLDAKLGLKDSDAASALVAPKADAKAFYTVVSADLDAPGSANATDGPDAIALVRVDEEARAVTVVSIPPTLQVSLKDGKKHPLREASTQEGDAALVSAVADFAGVNVAHYVKTDAESIVRLVDALGGVEVNVAEEVDDPNAGDAYLPAGTQTLDGAQALTFLRASNFSNGLEVQAANQRELLTALSLRLLGEGRLSFLATLDNVGGSFQTDLSAAAALSVADALRGVDSSSVYGALVPGYETARDGASSYAVSSDAWKSMMELVAAGSEPVVEQTAPQVDPGSFTITVRNGSGVTGGAGQIADALKDRGFDVTETGNTDTYAYDETLVVYNDDAFEAAAETVVASLGLGRTVPGAGFYTFDTDVLVVLGKDWKPTS</sequence>
<evidence type="ECO:0000256" key="3">
    <source>
        <dbReference type="SAM" id="Phobius"/>
    </source>
</evidence>
<dbReference type="EMBL" id="PPTU01000016">
    <property type="protein sequence ID" value="RDB69050.1"/>
    <property type="molecule type" value="Genomic_DNA"/>
</dbReference>
<dbReference type="PANTHER" id="PTHR33392">
    <property type="entry name" value="POLYISOPRENYL-TEICHOIC ACID--PEPTIDOGLYCAN TEICHOIC ACID TRANSFERASE TAGU"/>
    <property type="match status" value="1"/>
</dbReference>
<evidence type="ECO:0000313" key="6">
    <source>
        <dbReference type="EMBL" id="RDB69050.1"/>
    </source>
</evidence>
<evidence type="ECO:0000259" key="5">
    <source>
        <dbReference type="Pfam" id="PF13399"/>
    </source>
</evidence>
<dbReference type="Pfam" id="PF13399">
    <property type="entry name" value="LytR_C"/>
    <property type="match status" value="1"/>
</dbReference>